<dbReference type="AlphaFoldDB" id="A0A0D2WQ20"/>
<feature type="compositionally biased region" description="Low complexity" evidence="1">
    <location>
        <begin position="100"/>
        <end position="122"/>
    </location>
</feature>
<evidence type="ECO:0000256" key="1">
    <source>
        <dbReference type="SAM" id="MobiDB-lite"/>
    </source>
</evidence>
<evidence type="ECO:0000313" key="3">
    <source>
        <dbReference type="EMBL" id="KJE93640.1"/>
    </source>
</evidence>
<gene>
    <name evidence="3" type="ORF">CAOG_004395</name>
</gene>
<dbReference type="RefSeq" id="XP_004348223.2">
    <property type="nucleotide sequence ID" value="XM_004348173.2"/>
</dbReference>
<keyword evidence="4" id="KW-1185">Reference proteome</keyword>
<proteinExistence type="predicted"/>
<feature type="compositionally biased region" description="Basic and acidic residues" evidence="1">
    <location>
        <begin position="1"/>
        <end position="14"/>
    </location>
</feature>
<feature type="region of interest" description="Disordered" evidence="1">
    <location>
        <begin position="86"/>
        <end position="122"/>
    </location>
</feature>
<feature type="transmembrane region" description="Helical" evidence="2">
    <location>
        <begin position="355"/>
        <end position="378"/>
    </location>
</feature>
<feature type="region of interest" description="Disordered" evidence="1">
    <location>
        <begin position="1"/>
        <end position="64"/>
    </location>
</feature>
<keyword evidence="2" id="KW-0812">Transmembrane</keyword>
<reference evidence="4" key="1">
    <citation type="submission" date="2011-02" db="EMBL/GenBank/DDBJ databases">
        <title>The Genome Sequence of Capsaspora owczarzaki ATCC 30864.</title>
        <authorList>
            <person name="Russ C."/>
            <person name="Cuomo C."/>
            <person name="Burger G."/>
            <person name="Gray M.W."/>
            <person name="Holland P.W.H."/>
            <person name="King N."/>
            <person name="Lang F.B.F."/>
            <person name="Roger A.J."/>
            <person name="Ruiz-Trillo I."/>
            <person name="Young S.K."/>
            <person name="Zeng Q."/>
            <person name="Gargeya S."/>
            <person name="Alvarado L."/>
            <person name="Berlin A."/>
            <person name="Chapman S.B."/>
            <person name="Chen Z."/>
            <person name="Freedman E."/>
            <person name="Gellesch M."/>
            <person name="Goldberg J."/>
            <person name="Griggs A."/>
            <person name="Gujja S."/>
            <person name="Heilman E."/>
            <person name="Heiman D."/>
            <person name="Howarth C."/>
            <person name="Mehta T."/>
            <person name="Neiman D."/>
            <person name="Pearson M."/>
            <person name="Roberts A."/>
            <person name="Saif S."/>
            <person name="Shea T."/>
            <person name="Shenoy N."/>
            <person name="Sisk P."/>
            <person name="Stolte C."/>
            <person name="Sykes S."/>
            <person name="White J."/>
            <person name="Yandava C."/>
            <person name="Haas B."/>
            <person name="Nusbaum C."/>
            <person name="Birren B."/>
        </authorList>
    </citation>
    <scope>NUCLEOTIDE SEQUENCE</scope>
    <source>
        <strain evidence="4">ATCC 30864</strain>
    </source>
</reference>
<feature type="transmembrane region" description="Helical" evidence="2">
    <location>
        <begin position="321"/>
        <end position="348"/>
    </location>
</feature>
<keyword evidence="2" id="KW-0472">Membrane</keyword>
<evidence type="ECO:0000313" key="4">
    <source>
        <dbReference type="Proteomes" id="UP000008743"/>
    </source>
</evidence>
<name>A0A0D2WQ20_CAPO3</name>
<feature type="transmembrane region" description="Helical" evidence="2">
    <location>
        <begin position="247"/>
        <end position="269"/>
    </location>
</feature>
<feature type="compositionally biased region" description="Polar residues" evidence="1">
    <location>
        <begin position="30"/>
        <end position="40"/>
    </location>
</feature>
<dbReference type="Proteomes" id="UP000008743">
    <property type="component" value="Unassembled WGS sequence"/>
</dbReference>
<protein>
    <submittedName>
        <fullName evidence="3">Uncharacterized protein</fullName>
    </submittedName>
</protein>
<feature type="transmembrane region" description="Helical" evidence="2">
    <location>
        <begin position="406"/>
        <end position="427"/>
    </location>
</feature>
<keyword evidence="2" id="KW-1133">Transmembrane helix</keyword>
<accession>A0A0D2WQ20</accession>
<feature type="compositionally biased region" description="Basic and acidic residues" evidence="1">
    <location>
        <begin position="43"/>
        <end position="61"/>
    </location>
</feature>
<organism evidence="3 4">
    <name type="scientific">Capsaspora owczarzaki (strain ATCC 30864)</name>
    <dbReference type="NCBI Taxonomy" id="595528"/>
    <lineage>
        <taxon>Eukaryota</taxon>
        <taxon>Filasterea</taxon>
        <taxon>Capsaspora</taxon>
    </lineage>
</organism>
<evidence type="ECO:0000256" key="2">
    <source>
        <dbReference type="SAM" id="Phobius"/>
    </source>
</evidence>
<dbReference type="InParanoid" id="A0A0D2WQ20"/>
<dbReference type="EMBL" id="KE346365">
    <property type="protein sequence ID" value="KJE93640.1"/>
    <property type="molecule type" value="Genomic_DNA"/>
</dbReference>
<sequence length="444" mass="47792">MSGSKRESMAERVRTSFGSLDSELPESRRSSGSAFSTDSAAGSHRDSRGSRGSRGSRESRGEISVVALEDASRLLTHSATHAAAVAESGTGTSGSGHGNGSVSVSVSGSGSGSASKRSSAASELDPYANIDHVDNLDGRNSIPDVAGSYYTSRDFRRATASSDAAAAAAAAATGAHAGRTKRRSLIERMRQRLSWRRSSGGILTHQDQDDLDREERIQRQLIEDAEENTPLVAGTLATVLLIPDWVVAARVAAALMLVTGLVLTCIASAQLHLLQMPQRIIEGCRFEGHGGFLTVCASGHCAGQPFNECFTWHSLLHYSQLINIFAVGFATSMVYILVSAGTVARLLWVPRRLDVWPLALLCTAAVNILFSFGFILVLQQNPTLLWDIFFEGMPVLDLPLDLDSGGVYLIVAFCLTMSAVALELLVFRFRWRVHKRHTIYSPIL</sequence>